<dbReference type="EMBL" id="CP020867">
    <property type="protein sequence ID" value="ARJ57010.1"/>
    <property type="molecule type" value="Genomic_DNA"/>
</dbReference>
<dbReference type="AlphaFoldDB" id="A0A1W6BY94"/>
<dbReference type="Proteomes" id="UP000192902">
    <property type="component" value="Chromosome"/>
</dbReference>
<protein>
    <recommendedName>
        <fullName evidence="3">Lipoprotein</fullName>
    </recommendedName>
</protein>
<organism evidence="1 2">
    <name type="scientific">Campylobacter cuniculorum DSM 23162 = LMG 24588</name>
    <dbReference type="NCBI Taxonomy" id="1121267"/>
    <lineage>
        <taxon>Bacteria</taxon>
        <taxon>Pseudomonadati</taxon>
        <taxon>Campylobacterota</taxon>
        <taxon>Epsilonproteobacteria</taxon>
        <taxon>Campylobacterales</taxon>
        <taxon>Campylobacteraceae</taxon>
        <taxon>Campylobacter</taxon>
    </lineage>
</organism>
<dbReference type="PROSITE" id="PS51257">
    <property type="entry name" value="PROKAR_LIPOPROTEIN"/>
    <property type="match status" value="1"/>
</dbReference>
<name>A0A1W6BY94_9BACT</name>
<dbReference type="RefSeq" id="WP_027305201.1">
    <property type="nucleotide sequence ID" value="NZ_CP020867.1"/>
</dbReference>
<evidence type="ECO:0000313" key="2">
    <source>
        <dbReference type="Proteomes" id="UP000192902"/>
    </source>
</evidence>
<reference evidence="1 2" key="1">
    <citation type="submission" date="2017-04" db="EMBL/GenBank/DDBJ databases">
        <title>Complete genome sequence of the Campylobacter cuniculorum type strain LMG24588.</title>
        <authorList>
            <person name="Miller W.G."/>
            <person name="Yee E."/>
            <person name="Revez J."/>
            <person name="Bono J.L."/>
            <person name="Rossi M."/>
        </authorList>
    </citation>
    <scope>NUCLEOTIDE SEQUENCE [LARGE SCALE GENOMIC DNA]</scope>
    <source>
        <strain evidence="1 2">LMG 24588</strain>
    </source>
</reference>
<accession>A0A1W6BY94</accession>
<sequence length="126" mass="14589">MKKFLILILIFFTFYGCTMDVSNQTPKETREQALIRMCENENNEQACQALFIEARIACDNYNPTACGILGGMIYTPQRINLFVKNISQKELYKKSIMYLTKSCMLGHPLACQQLEQIKVFLENYNP</sequence>
<dbReference type="STRING" id="1121267.CCUN_1422"/>
<evidence type="ECO:0000313" key="1">
    <source>
        <dbReference type="EMBL" id="ARJ57010.1"/>
    </source>
</evidence>
<dbReference type="KEGG" id="ccun:CCUN_1422"/>
<evidence type="ECO:0008006" key="3">
    <source>
        <dbReference type="Google" id="ProtNLM"/>
    </source>
</evidence>
<gene>
    <name evidence="1" type="ORF">CCUN_1422</name>
</gene>
<proteinExistence type="predicted"/>